<sequence>MKIPYNVVHVSGNVLFAARGGKIHSFSLQDGSHLSTWKHPDVDKVDAAVKAISGGVSSEKPVGQDSAVAEGEEDDGPPAKRQRTEEPKDETTPAEPNAQEETKDAEDAKSEGKKKGGKKSKDRRNQQKTKDHDHNISRVPDRPVITHLISSPGDSHILAISGHDKAIWVFENDGKGSLNQLSKRALPKRPSDVVVGPDSQIVVADKFGDVYALPLLYDPTAQPATQSSTPAPAKPAYKPSANTTTVHSKRNLRALQEQQRHMELATRTKADTKSDGPGFELTLLLGHVSMLTALAIGESEGRRYILTADRDEHIRVTRYIPQAYVIEGFCFGHKEFISSMTIPALRGDILVSGGGDEDLFVWDWKANKLLSQVSLLSLVQKILPDTTKVAVSGLYNLVYPHEGSDLVYILVICQDIPAIFSWQLTNDNTLHRPAIIQLPGKPLDLSIKPAEGNEPVKIVTAIDPSDPTKAKSLATYSLTMTDEKLATSTMALVNDDEIEAVELDVEDKVVRGLLYNTENLRKQATDHDEEQGEEQVSGDQVMGEAEVVEES</sequence>
<evidence type="ECO:0000313" key="10">
    <source>
        <dbReference type="Proteomes" id="UP000813427"/>
    </source>
</evidence>
<dbReference type="GO" id="GO:0043527">
    <property type="term" value="C:tRNA methyltransferase complex"/>
    <property type="evidence" value="ECO:0007669"/>
    <property type="project" value="TreeGrafter"/>
</dbReference>
<dbReference type="SMART" id="SM00320">
    <property type="entry name" value="WD40"/>
    <property type="match status" value="3"/>
</dbReference>
<feature type="repeat" description="WD" evidence="7">
    <location>
        <begin position="330"/>
        <end position="372"/>
    </location>
</feature>
<comment type="similarity">
    <text evidence="6">Belongs to the WD repeat TRM82 family.</text>
</comment>
<dbReference type="GO" id="GO:0106004">
    <property type="term" value="P:tRNA (guanine-N7)-methylation"/>
    <property type="evidence" value="ECO:0007669"/>
    <property type="project" value="UniProtKB-UniRule"/>
</dbReference>
<comment type="pathway">
    <text evidence="6">tRNA modification; N(7)-methylguanine-tRNA biosynthesis.</text>
</comment>
<dbReference type="UniPathway" id="UPA00989"/>
<feature type="region of interest" description="Disordered" evidence="8">
    <location>
        <begin position="518"/>
        <end position="551"/>
    </location>
</feature>
<dbReference type="AlphaFoldDB" id="A0A8K0S1H1"/>
<dbReference type="InterPro" id="IPR036322">
    <property type="entry name" value="WD40_repeat_dom_sf"/>
</dbReference>
<keyword evidence="2 6" id="KW-0853">WD repeat</keyword>
<keyword evidence="4 6" id="KW-0677">Repeat</keyword>
<organism evidence="9 10">
    <name type="scientific">Fusarium tricinctum</name>
    <dbReference type="NCBI Taxonomy" id="61284"/>
    <lineage>
        <taxon>Eukaryota</taxon>
        <taxon>Fungi</taxon>
        <taxon>Dikarya</taxon>
        <taxon>Ascomycota</taxon>
        <taxon>Pezizomycotina</taxon>
        <taxon>Sordariomycetes</taxon>
        <taxon>Hypocreomycetidae</taxon>
        <taxon>Hypocreales</taxon>
        <taxon>Nectriaceae</taxon>
        <taxon>Fusarium</taxon>
        <taxon>Fusarium tricinctum species complex</taxon>
    </lineage>
</organism>
<dbReference type="GO" id="GO:0005829">
    <property type="term" value="C:cytosol"/>
    <property type="evidence" value="ECO:0007669"/>
    <property type="project" value="TreeGrafter"/>
</dbReference>
<dbReference type="PROSITE" id="PS50082">
    <property type="entry name" value="WD_REPEATS_2"/>
    <property type="match status" value="1"/>
</dbReference>
<dbReference type="InterPro" id="IPR015943">
    <property type="entry name" value="WD40/YVTN_repeat-like_dom_sf"/>
</dbReference>
<feature type="compositionally biased region" description="Basic and acidic residues" evidence="8">
    <location>
        <begin position="123"/>
        <end position="141"/>
    </location>
</feature>
<dbReference type="Gene3D" id="2.130.10.10">
    <property type="entry name" value="YVTN repeat-like/Quinoprotein amine dehydrogenase"/>
    <property type="match status" value="1"/>
</dbReference>
<feature type="region of interest" description="Disordered" evidence="8">
    <location>
        <begin position="55"/>
        <end position="144"/>
    </location>
</feature>
<dbReference type="HAMAP" id="MF_03056">
    <property type="entry name" value="TRM82"/>
    <property type="match status" value="1"/>
</dbReference>
<feature type="compositionally biased region" description="Low complexity" evidence="8">
    <location>
        <begin position="227"/>
        <end position="241"/>
    </location>
</feature>
<evidence type="ECO:0000256" key="6">
    <source>
        <dbReference type="HAMAP-Rule" id="MF_03056"/>
    </source>
</evidence>
<name>A0A8K0S1H1_9HYPO</name>
<dbReference type="EMBL" id="JAGPXF010000003">
    <property type="protein sequence ID" value="KAH7252340.1"/>
    <property type="molecule type" value="Genomic_DNA"/>
</dbReference>
<comment type="caution">
    <text evidence="9">The sequence shown here is derived from an EMBL/GenBank/DDBJ whole genome shotgun (WGS) entry which is preliminary data.</text>
</comment>
<feature type="region of interest" description="Disordered" evidence="8">
    <location>
        <begin position="222"/>
        <end position="246"/>
    </location>
</feature>
<dbReference type="InterPro" id="IPR001680">
    <property type="entry name" value="WD40_rpt"/>
</dbReference>
<feature type="compositionally biased region" description="Basic and acidic residues" evidence="8">
    <location>
        <begin position="100"/>
        <end position="114"/>
    </location>
</feature>
<evidence type="ECO:0000256" key="4">
    <source>
        <dbReference type="ARBA" id="ARBA00022737"/>
    </source>
</evidence>
<protein>
    <recommendedName>
        <fullName evidence="11">Transfer RNA methyltransferase 82</fullName>
    </recommendedName>
</protein>
<reference evidence="9" key="1">
    <citation type="journal article" date="2021" name="Nat. Commun.">
        <title>Genetic determinants of endophytism in the Arabidopsis root mycobiome.</title>
        <authorList>
            <person name="Mesny F."/>
            <person name="Miyauchi S."/>
            <person name="Thiergart T."/>
            <person name="Pickel B."/>
            <person name="Atanasova L."/>
            <person name="Karlsson M."/>
            <person name="Huettel B."/>
            <person name="Barry K.W."/>
            <person name="Haridas S."/>
            <person name="Chen C."/>
            <person name="Bauer D."/>
            <person name="Andreopoulos W."/>
            <person name="Pangilinan J."/>
            <person name="LaButti K."/>
            <person name="Riley R."/>
            <person name="Lipzen A."/>
            <person name="Clum A."/>
            <person name="Drula E."/>
            <person name="Henrissat B."/>
            <person name="Kohler A."/>
            <person name="Grigoriev I.V."/>
            <person name="Martin F.M."/>
            <person name="Hacquard S."/>
        </authorList>
    </citation>
    <scope>NUCLEOTIDE SEQUENCE</scope>
    <source>
        <strain evidence="9">MPI-SDFR-AT-0068</strain>
    </source>
</reference>
<evidence type="ECO:0000256" key="2">
    <source>
        <dbReference type="ARBA" id="ARBA00022574"/>
    </source>
</evidence>
<comment type="function">
    <text evidence="6">Required for the formation of N(7)-methylguanine at position 46 (m7G46) in tRNA. In the complex, it is required to stabilize and induce conformational changes of the catalytic subunit.</text>
</comment>
<dbReference type="InterPro" id="IPR028884">
    <property type="entry name" value="Trm82"/>
</dbReference>
<evidence type="ECO:0000256" key="8">
    <source>
        <dbReference type="SAM" id="MobiDB-lite"/>
    </source>
</evidence>
<evidence type="ECO:0008006" key="11">
    <source>
        <dbReference type="Google" id="ProtNLM"/>
    </source>
</evidence>
<keyword evidence="3 6" id="KW-0819">tRNA processing</keyword>
<accession>A0A8K0S1H1</accession>
<gene>
    <name evidence="9" type="ORF">BKA59DRAFT_554696</name>
</gene>
<evidence type="ECO:0000256" key="1">
    <source>
        <dbReference type="ARBA" id="ARBA00004123"/>
    </source>
</evidence>
<proteinExistence type="inferred from homology"/>
<evidence type="ECO:0000256" key="3">
    <source>
        <dbReference type="ARBA" id="ARBA00022694"/>
    </source>
</evidence>
<evidence type="ECO:0000256" key="7">
    <source>
        <dbReference type="PROSITE-ProRule" id="PRU00221"/>
    </source>
</evidence>
<dbReference type="Proteomes" id="UP000813427">
    <property type="component" value="Unassembled WGS sequence"/>
</dbReference>
<comment type="subcellular location">
    <subcellularLocation>
        <location evidence="1 6">Nucleus</location>
    </subcellularLocation>
</comment>
<keyword evidence="5 6" id="KW-0539">Nucleus</keyword>
<feature type="compositionally biased region" description="Basic and acidic residues" evidence="8">
    <location>
        <begin position="82"/>
        <end position="91"/>
    </location>
</feature>
<keyword evidence="10" id="KW-1185">Reference proteome</keyword>
<evidence type="ECO:0000313" key="9">
    <source>
        <dbReference type="EMBL" id="KAH7252340.1"/>
    </source>
</evidence>
<dbReference type="PANTHER" id="PTHR16288">
    <property type="entry name" value="WD40 REPEAT PROTEIN 4"/>
    <property type="match status" value="1"/>
</dbReference>
<dbReference type="SUPFAM" id="SSF50978">
    <property type="entry name" value="WD40 repeat-like"/>
    <property type="match status" value="1"/>
</dbReference>
<dbReference type="OrthoDB" id="339900at2759"/>
<evidence type="ECO:0000256" key="5">
    <source>
        <dbReference type="ARBA" id="ARBA00023242"/>
    </source>
</evidence>
<dbReference type="PANTHER" id="PTHR16288:SF0">
    <property type="entry name" value="TRNA (GUANINE-N(7)-)-METHYLTRANSFERASE NON-CATALYTIC SUBUNIT WDR4"/>
    <property type="match status" value="1"/>
</dbReference>
<dbReference type="GO" id="GO:0005634">
    <property type="term" value="C:nucleus"/>
    <property type="evidence" value="ECO:0007669"/>
    <property type="project" value="UniProtKB-SubCell"/>
</dbReference>